<comment type="caution">
    <text evidence="2">The sequence shown here is derived from an EMBL/GenBank/DDBJ whole genome shotgun (WGS) entry which is preliminary data.</text>
</comment>
<proteinExistence type="predicted"/>
<organism evidence="2 3">
    <name type="scientific">Cellulomonas phragmiteti</name>
    <dbReference type="NCBI Taxonomy" id="478780"/>
    <lineage>
        <taxon>Bacteria</taxon>
        <taxon>Bacillati</taxon>
        <taxon>Actinomycetota</taxon>
        <taxon>Actinomycetes</taxon>
        <taxon>Micrococcales</taxon>
        <taxon>Cellulomonadaceae</taxon>
        <taxon>Cellulomonas</taxon>
    </lineage>
</organism>
<keyword evidence="3" id="KW-1185">Reference proteome</keyword>
<dbReference type="EMBL" id="BONP01000046">
    <property type="protein sequence ID" value="GIG41923.1"/>
    <property type="molecule type" value="Genomic_DNA"/>
</dbReference>
<feature type="transmembrane region" description="Helical" evidence="1">
    <location>
        <begin position="12"/>
        <end position="36"/>
    </location>
</feature>
<evidence type="ECO:0000313" key="3">
    <source>
        <dbReference type="Proteomes" id="UP000614741"/>
    </source>
</evidence>
<keyword evidence="1" id="KW-0812">Transmembrane</keyword>
<evidence type="ECO:0000313" key="2">
    <source>
        <dbReference type="EMBL" id="GIG41923.1"/>
    </source>
</evidence>
<name>A0ABQ4DRE4_9CELL</name>
<reference evidence="2 3" key="1">
    <citation type="submission" date="2021-01" db="EMBL/GenBank/DDBJ databases">
        <title>Whole genome shotgun sequence of Cellulomonas phragmiteti NBRC 110785.</title>
        <authorList>
            <person name="Komaki H."/>
            <person name="Tamura T."/>
        </authorList>
    </citation>
    <scope>NUCLEOTIDE SEQUENCE [LARGE SCALE GENOMIC DNA]</scope>
    <source>
        <strain evidence="2 3">NBRC 110785</strain>
    </source>
</reference>
<keyword evidence="1" id="KW-1133">Transmembrane helix</keyword>
<evidence type="ECO:0000256" key="1">
    <source>
        <dbReference type="SAM" id="Phobius"/>
    </source>
</evidence>
<sequence length="256" mass="27654">MQRKRHPIESKVTSLSAVLVAGGLAATGLALMWLSVQPWADGAWSAFLGQVGGLLLATGLLTVAWDLVGRRAFAMEVLAKAKLSADVVESGITRVTDQYLDDVEWGELFEGAVHVDVVVAYANTWRNAHRHRLERVAKARGSRIRVFLPDPDDEATVGNLAQRFAMSPGAVVAKINEAVTEYRSLAQAGGGAVEVYVRAGDALFSAYRFDGRAVLTLYSHGRERRTSVPTWVMAGGELFAFVQGEIDAIAAQSTIR</sequence>
<protein>
    <submittedName>
        <fullName evidence="2">Uncharacterized protein</fullName>
    </submittedName>
</protein>
<accession>A0ABQ4DRE4</accession>
<feature type="transmembrane region" description="Helical" evidence="1">
    <location>
        <begin position="42"/>
        <end position="65"/>
    </location>
</feature>
<dbReference type="Proteomes" id="UP000614741">
    <property type="component" value="Unassembled WGS sequence"/>
</dbReference>
<gene>
    <name evidence="2" type="ORF">Cph01nite_36850</name>
</gene>
<keyword evidence="1" id="KW-0472">Membrane</keyword>